<evidence type="ECO:0000313" key="10">
    <source>
        <dbReference type="EMBL" id="SDI63834.1"/>
    </source>
</evidence>
<dbReference type="PANTHER" id="PTHR30582">
    <property type="entry name" value="L,D-TRANSPEPTIDASE"/>
    <property type="match status" value="1"/>
</dbReference>
<evidence type="ECO:0000256" key="2">
    <source>
        <dbReference type="ARBA" id="ARBA00005992"/>
    </source>
</evidence>
<evidence type="ECO:0000313" key="11">
    <source>
        <dbReference type="Proteomes" id="UP000199340"/>
    </source>
</evidence>
<accession>A0A1G8M7D6</accession>
<evidence type="ECO:0000256" key="3">
    <source>
        <dbReference type="ARBA" id="ARBA00022679"/>
    </source>
</evidence>
<dbReference type="GO" id="GO:0008360">
    <property type="term" value="P:regulation of cell shape"/>
    <property type="evidence" value="ECO:0007669"/>
    <property type="project" value="UniProtKB-UniRule"/>
</dbReference>
<sequence length="139" mass="15226">MARAWGCAAVLALWGAGAQAQALIVTVDLSEQRMEVAEGGEITHDWPVSTARAGKCTPVGTYTPYLLKRMHYSTLYDNAPMPWSIFFLGNYAIHGTTQVDRLGQPASAGCIRLAPENAEILFETVREVGMDQTRIVVRE</sequence>
<evidence type="ECO:0000256" key="4">
    <source>
        <dbReference type="ARBA" id="ARBA00022960"/>
    </source>
</evidence>
<evidence type="ECO:0000259" key="9">
    <source>
        <dbReference type="PROSITE" id="PS52029"/>
    </source>
</evidence>
<gene>
    <name evidence="10" type="ORF">SAMN05421850_10475</name>
</gene>
<dbReference type="GO" id="GO:0005576">
    <property type="term" value="C:extracellular region"/>
    <property type="evidence" value="ECO:0007669"/>
    <property type="project" value="TreeGrafter"/>
</dbReference>
<organism evidence="10 11">
    <name type="scientific">Lutimaribacter saemankumensis</name>
    <dbReference type="NCBI Taxonomy" id="490829"/>
    <lineage>
        <taxon>Bacteria</taxon>
        <taxon>Pseudomonadati</taxon>
        <taxon>Pseudomonadota</taxon>
        <taxon>Alphaproteobacteria</taxon>
        <taxon>Rhodobacterales</taxon>
        <taxon>Roseobacteraceae</taxon>
        <taxon>Lutimaribacter</taxon>
    </lineage>
</organism>
<dbReference type="InterPro" id="IPR005490">
    <property type="entry name" value="LD_TPept_cat_dom"/>
</dbReference>
<dbReference type="EMBL" id="FNEB01000004">
    <property type="protein sequence ID" value="SDI63834.1"/>
    <property type="molecule type" value="Genomic_DNA"/>
</dbReference>
<dbReference type="GO" id="GO:0016740">
    <property type="term" value="F:transferase activity"/>
    <property type="evidence" value="ECO:0007669"/>
    <property type="project" value="UniProtKB-KW"/>
</dbReference>
<dbReference type="GO" id="GO:0018104">
    <property type="term" value="P:peptidoglycan-protein cross-linking"/>
    <property type="evidence" value="ECO:0007669"/>
    <property type="project" value="TreeGrafter"/>
</dbReference>
<name>A0A1G8M7D6_9RHOB</name>
<dbReference type="GO" id="GO:0071972">
    <property type="term" value="F:peptidoglycan L,D-transpeptidase activity"/>
    <property type="evidence" value="ECO:0007669"/>
    <property type="project" value="TreeGrafter"/>
</dbReference>
<evidence type="ECO:0000256" key="8">
    <source>
        <dbReference type="SAM" id="SignalP"/>
    </source>
</evidence>
<dbReference type="InterPro" id="IPR038063">
    <property type="entry name" value="Transpep_catalytic_dom"/>
</dbReference>
<dbReference type="InterPro" id="IPR050979">
    <property type="entry name" value="LD-transpeptidase"/>
</dbReference>
<dbReference type="SUPFAM" id="SSF141523">
    <property type="entry name" value="L,D-transpeptidase catalytic domain-like"/>
    <property type="match status" value="1"/>
</dbReference>
<evidence type="ECO:0000256" key="7">
    <source>
        <dbReference type="PROSITE-ProRule" id="PRU01373"/>
    </source>
</evidence>
<evidence type="ECO:0000256" key="5">
    <source>
        <dbReference type="ARBA" id="ARBA00022984"/>
    </source>
</evidence>
<dbReference type="Proteomes" id="UP000199340">
    <property type="component" value="Unassembled WGS sequence"/>
</dbReference>
<feature type="active site" description="Proton donor/acceptor" evidence="7">
    <location>
        <position position="94"/>
    </location>
</feature>
<feature type="domain" description="L,D-TPase catalytic" evidence="9">
    <location>
        <begin position="23"/>
        <end position="138"/>
    </location>
</feature>
<keyword evidence="4 7" id="KW-0133">Cell shape</keyword>
<evidence type="ECO:0000256" key="1">
    <source>
        <dbReference type="ARBA" id="ARBA00004752"/>
    </source>
</evidence>
<dbReference type="PROSITE" id="PS52029">
    <property type="entry name" value="LD_TPASE"/>
    <property type="match status" value="1"/>
</dbReference>
<keyword evidence="11" id="KW-1185">Reference proteome</keyword>
<comment type="pathway">
    <text evidence="1 7">Cell wall biogenesis; peptidoglycan biosynthesis.</text>
</comment>
<dbReference type="AlphaFoldDB" id="A0A1G8M7D6"/>
<protein>
    <submittedName>
        <fullName evidence="10">L,D-transpeptidase catalytic domain</fullName>
    </submittedName>
</protein>
<evidence type="ECO:0000256" key="6">
    <source>
        <dbReference type="ARBA" id="ARBA00023316"/>
    </source>
</evidence>
<feature type="chain" id="PRO_5011535057" evidence="8">
    <location>
        <begin position="23"/>
        <end position="139"/>
    </location>
</feature>
<keyword evidence="5 7" id="KW-0573">Peptidoglycan synthesis</keyword>
<dbReference type="Pfam" id="PF03734">
    <property type="entry name" value="YkuD"/>
    <property type="match status" value="1"/>
</dbReference>
<proteinExistence type="inferred from homology"/>
<dbReference type="GO" id="GO:0071555">
    <property type="term" value="P:cell wall organization"/>
    <property type="evidence" value="ECO:0007669"/>
    <property type="project" value="UniProtKB-UniRule"/>
</dbReference>
<feature type="active site" description="Nucleophile" evidence="7">
    <location>
        <position position="110"/>
    </location>
</feature>
<dbReference type="STRING" id="490829.SAMN05421850_10475"/>
<reference evidence="10 11" key="1">
    <citation type="submission" date="2016-10" db="EMBL/GenBank/DDBJ databases">
        <authorList>
            <person name="de Groot N.N."/>
        </authorList>
    </citation>
    <scope>NUCLEOTIDE SEQUENCE [LARGE SCALE GENOMIC DNA]</scope>
    <source>
        <strain evidence="10 11">DSM 28010</strain>
    </source>
</reference>
<feature type="signal peptide" evidence="8">
    <location>
        <begin position="1"/>
        <end position="22"/>
    </location>
</feature>
<keyword evidence="8" id="KW-0732">Signal</keyword>
<dbReference type="Gene3D" id="2.40.440.10">
    <property type="entry name" value="L,D-transpeptidase catalytic domain-like"/>
    <property type="match status" value="1"/>
</dbReference>
<keyword evidence="6 7" id="KW-0961">Cell wall biogenesis/degradation</keyword>
<keyword evidence="3" id="KW-0808">Transferase</keyword>
<comment type="similarity">
    <text evidence="2">Belongs to the YkuD family.</text>
</comment>
<dbReference type="CDD" id="cd16913">
    <property type="entry name" value="YkuD_like"/>
    <property type="match status" value="1"/>
</dbReference>
<dbReference type="PANTHER" id="PTHR30582:SF2">
    <property type="entry name" value="L,D-TRANSPEPTIDASE YCIB-RELATED"/>
    <property type="match status" value="1"/>
</dbReference>
<dbReference type="UniPathway" id="UPA00219"/>